<dbReference type="Proteomes" id="UP000197424">
    <property type="component" value="Chromosome"/>
</dbReference>
<evidence type="ECO:0000313" key="1">
    <source>
        <dbReference type="EMBL" id="ASJ25949.1"/>
    </source>
</evidence>
<name>A0A248LN72_9NEIS</name>
<protein>
    <submittedName>
        <fullName evidence="1">Membrane protein</fullName>
    </submittedName>
</protein>
<dbReference type="Pfam" id="PF11227">
    <property type="entry name" value="DUF3025"/>
    <property type="match status" value="1"/>
</dbReference>
<proteinExistence type="predicted"/>
<evidence type="ECO:0000313" key="2">
    <source>
        <dbReference type="Proteomes" id="UP000197424"/>
    </source>
</evidence>
<sequence>MHTISCWRPHWARDPWLAAWRDQVPGPERADWPQQAGFDELLAEARLRGRAVPAALRFSVGLEPPDYYECHIAATGEVPTRPHNWHDWFNALAWLVWPRLKGALNRRHLWAMQARGEVRRGPWRDAATLLDESGLIVAASDPLWLDALDHMRWTGLLCGEARRHWGRSIEVLPVGHALLEQLLTPFARITGKAWLVQVPARYFDWPLPERRDWLDRQLAARLDGGLVLARPACLAPLPVLGVPGWWPANESEAFYADPGVFCPRRRHLGCAERLDLTGAD</sequence>
<dbReference type="RefSeq" id="WP_088861618.1">
    <property type="nucleotide sequence ID" value="NZ_CP022115.1"/>
</dbReference>
<accession>A0A248LN72</accession>
<dbReference type="AlphaFoldDB" id="A0A248LN72"/>
<dbReference type="InterPro" id="IPR021390">
    <property type="entry name" value="DUF3025"/>
</dbReference>
<dbReference type="EMBL" id="CP022115">
    <property type="protein sequence ID" value="ASJ25949.1"/>
    <property type="molecule type" value="Genomic_DNA"/>
</dbReference>
<dbReference type="OrthoDB" id="5292474at2"/>
<gene>
    <name evidence="1" type="ORF">LHGZ1_3118</name>
</gene>
<organism evidence="1 2">
    <name type="scientific">Laribacter hongkongensis</name>
    <dbReference type="NCBI Taxonomy" id="168471"/>
    <lineage>
        <taxon>Bacteria</taxon>
        <taxon>Pseudomonadati</taxon>
        <taxon>Pseudomonadota</taxon>
        <taxon>Betaproteobacteria</taxon>
        <taxon>Neisseriales</taxon>
        <taxon>Aquaspirillaceae</taxon>
        <taxon>Laribacter</taxon>
    </lineage>
</organism>
<reference evidence="2" key="1">
    <citation type="submission" date="2017-06" db="EMBL/GenBank/DDBJ databases">
        <title>Whole genome sequence of Laribacter hongkongensis LHGZ1.</title>
        <authorList>
            <person name="Chen D."/>
            <person name="Wu H."/>
            <person name="Chen J."/>
        </authorList>
    </citation>
    <scope>NUCLEOTIDE SEQUENCE [LARGE SCALE GENOMIC DNA]</scope>
    <source>
        <strain evidence="2">LHGZ1</strain>
    </source>
</reference>